<evidence type="ECO:0000313" key="2">
    <source>
        <dbReference type="EMBL" id="GKV50626.1"/>
    </source>
</evidence>
<protein>
    <submittedName>
        <fullName evidence="2">Uncharacterized protein</fullName>
    </submittedName>
</protein>
<keyword evidence="3" id="KW-1185">Reference proteome</keyword>
<accession>A0AAV5ML15</accession>
<feature type="region of interest" description="Disordered" evidence="1">
    <location>
        <begin position="1"/>
        <end position="26"/>
    </location>
</feature>
<sequence length="38" mass="4478">MLVGSVYDCGEEEEEEEEEDHGDRDLLENPIWVLLEKK</sequence>
<dbReference type="EMBL" id="BPVZ01000382">
    <property type="protein sequence ID" value="GKV50626.1"/>
    <property type="molecule type" value="Genomic_DNA"/>
</dbReference>
<evidence type="ECO:0000313" key="3">
    <source>
        <dbReference type="Proteomes" id="UP001054252"/>
    </source>
</evidence>
<dbReference type="Proteomes" id="UP001054252">
    <property type="component" value="Unassembled WGS sequence"/>
</dbReference>
<gene>
    <name evidence="2" type="ORF">SLEP1_g57326</name>
</gene>
<evidence type="ECO:0000256" key="1">
    <source>
        <dbReference type="SAM" id="MobiDB-lite"/>
    </source>
</evidence>
<name>A0AAV5ML15_9ROSI</name>
<dbReference type="AlphaFoldDB" id="A0AAV5ML15"/>
<feature type="compositionally biased region" description="Acidic residues" evidence="1">
    <location>
        <begin position="9"/>
        <end position="20"/>
    </location>
</feature>
<proteinExistence type="predicted"/>
<reference evidence="2 3" key="1">
    <citation type="journal article" date="2021" name="Commun. Biol.">
        <title>The genome of Shorea leprosula (Dipterocarpaceae) highlights the ecological relevance of drought in aseasonal tropical rainforests.</title>
        <authorList>
            <person name="Ng K.K.S."/>
            <person name="Kobayashi M.J."/>
            <person name="Fawcett J.A."/>
            <person name="Hatakeyama M."/>
            <person name="Paape T."/>
            <person name="Ng C.H."/>
            <person name="Ang C.C."/>
            <person name="Tnah L.H."/>
            <person name="Lee C.T."/>
            <person name="Nishiyama T."/>
            <person name="Sese J."/>
            <person name="O'Brien M.J."/>
            <person name="Copetti D."/>
            <person name="Mohd Noor M.I."/>
            <person name="Ong R.C."/>
            <person name="Putra M."/>
            <person name="Sireger I.Z."/>
            <person name="Indrioko S."/>
            <person name="Kosugi Y."/>
            <person name="Izuno A."/>
            <person name="Isagi Y."/>
            <person name="Lee S.L."/>
            <person name="Shimizu K.K."/>
        </authorList>
    </citation>
    <scope>NUCLEOTIDE SEQUENCE [LARGE SCALE GENOMIC DNA]</scope>
    <source>
        <strain evidence="2">214</strain>
    </source>
</reference>
<comment type="caution">
    <text evidence="2">The sequence shown here is derived from an EMBL/GenBank/DDBJ whole genome shotgun (WGS) entry which is preliminary data.</text>
</comment>
<organism evidence="2 3">
    <name type="scientific">Rubroshorea leprosula</name>
    <dbReference type="NCBI Taxonomy" id="152421"/>
    <lineage>
        <taxon>Eukaryota</taxon>
        <taxon>Viridiplantae</taxon>
        <taxon>Streptophyta</taxon>
        <taxon>Embryophyta</taxon>
        <taxon>Tracheophyta</taxon>
        <taxon>Spermatophyta</taxon>
        <taxon>Magnoliopsida</taxon>
        <taxon>eudicotyledons</taxon>
        <taxon>Gunneridae</taxon>
        <taxon>Pentapetalae</taxon>
        <taxon>rosids</taxon>
        <taxon>malvids</taxon>
        <taxon>Malvales</taxon>
        <taxon>Dipterocarpaceae</taxon>
        <taxon>Rubroshorea</taxon>
    </lineage>
</organism>